<accession>A0A8J4YC30</accession>
<feature type="region of interest" description="Disordered" evidence="1">
    <location>
        <begin position="152"/>
        <end position="171"/>
    </location>
</feature>
<sequence>MATLIRIKRRMDEEPLDSILVRPKWRKVDVGVDEEVVASALPSSAVVELVATVDSKETSVEPKLLRKYRKGWELKQKYKSLEPLEDRKDVERKAAKDRVKERRHLAVATLRGTVTTTTTTTEEEIEQEATGSTANGEMDDADDDTVHYYDTHISSKDQKGRNHLQWTADGV</sequence>
<reference evidence="2" key="1">
    <citation type="submission" date="2020-07" db="EMBL/GenBank/DDBJ databases">
        <title>The High-quality genome of the commercially important snow crab, Chionoecetes opilio.</title>
        <authorList>
            <person name="Jeong J.-H."/>
            <person name="Ryu S."/>
        </authorList>
    </citation>
    <scope>NUCLEOTIDE SEQUENCE</scope>
    <source>
        <strain evidence="2">MADBK_172401_WGS</strain>
        <tissue evidence="2">Digestive gland</tissue>
    </source>
</reference>
<feature type="region of interest" description="Disordered" evidence="1">
    <location>
        <begin position="114"/>
        <end position="144"/>
    </location>
</feature>
<evidence type="ECO:0000313" key="3">
    <source>
        <dbReference type="Proteomes" id="UP000770661"/>
    </source>
</evidence>
<dbReference type="Proteomes" id="UP000770661">
    <property type="component" value="Unassembled WGS sequence"/>
</dbReference>
<evidence type="ECO:0000313" key="2">
    <source>
        <dbReference type="EMBL" id="KAG0723883.1"/>
    </source>
</evidence>
<evidence type="ECO:0000256" key="1">
    <source>
        <dbReference type="SAM" id="MobiDB-lite"/>
    </source>
</evidence>
<proteinExistence type="predicted"/>
<comment type="caution">
    <text evidence="2">The sequence shown here is derived from an EMBL/GenBank/DDBJ whole genome shotgun (WGS) entry which is preliminary data.</text>
</comment>
<organism evidence="2 3">
    <name type="scientific">Chionoecetes opilio</name>
    <name type="common">Atlantic snow crab</name>
    <name type="synonym">Cancer opilio</name>
    <dbReference type="NCBI Taxonomy" id="41210"/>
    <lineage>
        <taxon>Eukaryota</taxon>
        <taxon>Metazoa</taxon>
        <taxon>Ecdysozoa</taxon>
        <taxon>Arthropoda</taxon>
        <taxon>Crustacea</taxon>
        <taxon>Multicrustacea</taxon>
        <taxon>Malacostraca</taxon>
        <taxon>Eumalacostraca</taxon>
        <taxon>Eucarida</taxon>
        <taxon>Decapoda</taxon>
        <taxon>Pleocyemata</taxon>
        <taxon>Brachyura</taxon>
        <taxon>Eubrachyura</taxon>
        <taxon>Majoidea</taxon>
        <taxon>Majidae</taxon>
        <taxon>Chionoecetes</taxon>
    </lineage>
</organism>
<keyword evidence="3" id="KW-1185">Reference proteome</keyword>
<dbReference type="EMBL" id="JACEEZ010007605">
    <property type="protein sequence ID" value="KAG0723883.1"/>
    <property type="molecule type" value="Genomic_DNA"/>
</dbReference>
<dbReference type="OrthoDB" id="6255506at2759"/>
<dbReference type="AlphaFoldDB" id="A0A8J4YC30"/>
<gene>
    <name evidence="2" type="ORF">GWK47_041770</name>
</gene>
<protein>
    <submittedName>
        <fullName evidence="2">Uncharacterized protein</fullName>
    </submittedName>
</protein>
<name>A0A8J4YC30_CHIOP</name>